<feature type="region of interest" description="Disordered" evidence="1">
    <location>
        <begin position="17"/>
        <end position="98"/>
    </location>
</feature>
<evidence type="ECO:0000313" key="4">
    <source>
        <dbReference type="Proteomes" id="UP000038009"/>
    </source>
</evidence>
<name>A0A0N1IIJ9_LEPSE</name>
<keyword evidence="4" id="KW-1185">Reference proteome</keyword>
<evidence type="ECO:0000313" key="3">
    <source>
        <dbReference type="EMBL" id="KPI84184.1"/>
    </source>
</evidence>
<dbReference type="OrthoDB" id="264817at2759"/>
<dbReference type="EMBL" id="LJSK01000281">
    <property type="protein sequence ID" value="KPI84184.1"/>
    <property type="molecule type" value="Genomic_DNA"/>
</dbReference>
<accession>A0A0N1IIJ9</accession>
<protein>
    <submittedName>
        <fullName evidence="3">Uncharacterized protein</fullName>
    </submittedName>
</protein>
<sequence>MLRYSLRRAAAATTGGFSSAAFTGDDGGSYNQLKAEQERLQQQHQGGEEAAQSGRSTPGSSGPISGDGDQRASSSSACSSSDFTSGSSHTTSSTAAASALERPTIDTYRTMTDEQLIDTLRLRDKQITQLRVIYETFHYDADKHFRKMIFDYHDKTMQLSQVHGKMQQASLQINREALARMRDEQDRMTRDKRLIFALCTLWTVVFWVWVRRHYVRKRELEWEPLSVIDLAQTSPAITGAGSYGNNLLSSSKRNARFVETSWEREVRERREAQEAQDRHWTLLRHQEEVEKAVAARNAEGVGAGAVTATKKAE</sequence>
<evidence type="ECO:0000256" key="1">
    <source>
        <dbReference type="SAM" id="MobiDB-lite"/>
    </source>
</evidence>
<feature type="transmembrane region" description="Helical" evidence="2">
    <location>
        <begin position="194"/>
        <end position="210"/>
    </location>
</feature>
<comment type="caution">
    <text evidence="3">The sequence shown here is derived from an EMBL/GenBank/DDBJ whole genome shotgun (WGS) entry which is preliminary data.</text>
</comment>
<organism evidence="3 4">
    <name type="scientific">Leptomonas seymouri</name>
    <dbReference type="NCBI Taxonomy" id="5684"/>
    <lineage>
        <taxon>Eukaryota</taxon>
        <taxon>Discoba</taxon>
        <taxon>Euglenozoa</taxon>
        <taxon>Kinetoplastea</taxon>
        <taxon>Metakinetoplastina</taxon>
        <taxon>Trypanosomatida</taxon>
        <taxon>Trypanosomatidae</taxon>
        <taxon>Leishmaniinae</taxon>
        <taxon>Leptomonas</taxon>
    </lineage>
</organism>
<keyword evidence="2" id="KW-1133">Transmembrane helix</keyword>
<feature type="compositionally biased region" description="Low complexity" evidence="1">
    <location>
        <begin position="42"/>
        <end position="98"/>
    </location>
</feature>
<keyword evidence="2" id="KW-0472">Membrane</keyword>
<dbReference type="OMA" id="FTICTLW"/>
<keyword evidence="2" id="KW-0812">Transmembrane</keyword>
<dbReference type="Proteomes" id="UP000038009">
    <property type="component" value="Unassembled WGS sequence"/>
</dbReference>
<proteinExistence type="predicted"/>
<reference evidence="3 4" key="1">
    <citation type="journal article" date="2015" name="PLoS Pathog.">
        <title>Leptomonas seymouri: Adaptations to the Dixenous Life Cycle Analyzed by Genome Sequencing, Transcriptome Profiling and Co-infection with Leishmania donovani.</title>
        <authorList>
            <person name="Kraeva N."/>
            <person name="Butenko A."/>
            <person name="Hlavacova J."/>
            <person name="Kostygov A."/>
            <person name="Myskova J."/>
            <person name="Grybchuk D."/>
            <person name="Lestinova T."/>
            <person name="Votypka J."/>
            <person name="Volf P."/>
            <person name="Opperdoes F."/>
            <person name="Flegontov P."/>
            <person name="Lukes J."/>
            <person name="Yurchenko V."/>
        </authorList>
    </citation>
    <scope>NUCLEOTIDE SEQUENCE [LARGE SCALE GENOMIC DNA]</scope>
    <source>
        <strain evidence="3 4">ATCC 30220</strain>
    </source>
</reference>
<evidence type="ECO:0000256" key="2">
    <source>
        <dbReference type="SAM" id="Phobius"/>
    </source>
</evidence>
<dbReference type="AlphaFoldDB" id="A0A0N1IIJ9"/>
<dbReference type="VEuPathDB" id="TriTrypDB:Lsey_0281_0030"/>
<gene>
    <name evidence="3" type="ORF">ABL78_6758</name>
</gene>